<reference evidence="3 4" key="1">
    <citation type="submission" date="2021-02" db="EMBL/GenBank/DDBJ databases">
        <title>Paracoccus methylovroum sp.nov., a new methanol and methylamine utilizing methylotrophic denitrifer.</title>
        <authorList>
            <person name="Timsy T."/>
            <person name="Behrendt U."/>
            <person name="Ulrich A."/>
            <person name="Spanner T."/>
            <person name="Foesel B.U."/>
            <person name="Horn M.A."/>
            <person name="Kolb S."/>
        </authorList>
    </citation>
    <scope>NUCLEOTIDE SEQUENCE [LARGE SCALE GENOMIC DNA]</scope>
    <source>
        <strain evidence="3 4">H4-D09</strain>
    </source>
</reference>
<keyword evidence="4" id="KW-1185">Reference proteome</keyword>
<evidence type="ECO:0000313" key="4">
    <source>
        <dbReference type="Proteomes" id="UP000663629"/>
    </source>
</evidence>
<gene>
    <name evidence="3" type="ORF">JWJ88_15850</name>
</gene>
<feature type="region of interest" description="Disordered" evidence="1">
    <location>
        <begin position="428"/>
        <end position="451"/>
    </location>
</feature>
<dbReference type="InterPro" id="IPR012924">
    <property type="entry name" value="TfuA_core"/>
</dbReference>
<dbReference type="Pfam" id="PF07812">
    <property type="entry name" value="TfuA"/>
    <property type="match status" value="1"/>
</dbReference>
<evidence type="ECO:0000256" key="1">
    <source>
        <dbReference type="SAM" id="MobiDB-lite"/>
    </source>
</evidence>
<proteinExistence type="predicted"/>
<protein>
    <recommendedName>
        <fullName evidence="2">TfuA-like core domain-containing protein</fullName>
    </recommendedName>
</protein>
<dbReference type="RefSeq" id="WP_205296668.1">
    <property type="nucleotide sequence ID" value="NZ_CP070371.1"/>
</dbReference>
<evidence type="ECO:0000259" key="2">
    <source>
        <dbReference type="Pfam" id="PF07812"/>
    </source>
</evidence>
<organism evidence="3 4">
    <name type="scientific">Paracoccus methylovorus</name>
    <dbReference type="NCBI Taxonomy" id="2812658"/>
    <lineage>
        <taxon>Bacteria</taxon>
        <taxon>Pseudomonadati</taxon>
        <taxon>Pseudomonadota</taxon>
        <taxon>Alphaproteobacteria</taxon>
        <taxon>Rhodobacterales</taxon>
        <taxon>Paracoccaceae</taxon>
        <taxon>Paracoccus</taxon>
    </lineage>
</organism>
<sequence>MSVIVFAGPSLRQADRAAFAQFRFLPPVQQGDLYRAARQRPRAIGLIDGCFDGVPAVWHKEVLWAISQGIAVFGASSMGALRAAELAPFGMRGVGRIFRDFHEGRLTDDDEVALLHGPAETGHAALSEPMVNIRATAAAALAAGILDAPAAAHLLATAKALFYQQRDWPAILAATEQVPAAMRDRLAAWLPDGRIDQKRADALEMLHALQAYVARDEPPPRAEFTFEWTEAWASAPWLAAHGDGIEAGDALMLDALRLQGEPYLRLRRDALLRQLAAETATRERRGVQPDHVAEAALAFRLPRGLLRGQDIDRWAAENGLDRPGFDRLMAGLAGLEALARDRDAALAPAILDQLRLEGGYKALRDRTAKAGTADPPLPLPLLLAWHFHTRLGRDLPEDLEQYAGGLGFRDLAHFHAALARDHALWLQDGQPAPKGAAGGQSHRQPPPSGLT</sequence>
<evidence type="ECO:0000313" key="3">
    <source>
        <dbReference type="EMBL" id="QRZ15775.1"/>
    </source>
</evidence>
<accession>A0ABX7JNF1</accession>
<feature type="domain" description="TfuA-like core" evidence="2">
    <location>
        <begin position="48"/>
        <end position="166"/>
    </location>
</feature>
<dbReference type="Proteomes" id="UP000663629">
    <property type="component" value="Chromosome 2"/>
</dbReference>
<name>A0ABX7JNF1_9RHOB</name>
<dbReference type="EMBL" id="CP070371">
    <property type="protein sequence ID" value="QRZ15775.1"/>
    <property type="molecule type" value="Genomic_DNA"/>
</dbReference>